<evidence type="ECO:0000313" key="2">
    <source>
        <dbReference type="EMBL" id="CAB4199033.1"/>
    </source>
</evidence>
<gene>
    <name evidence="1" type="ORF">UFOVP1083_43</name>
    <name evidence="2" type="ORF">UFOVP1327_10</name>
</gene>
<name>A0A6J5RNS7_9CAUD</name>
<sequence>MIWLAVVALGNMGVTIWFVRENRRLTQMAISRHTGDFTAMVRAERPAVVKKRELDNDEYTVWRNPSEGVSP</sequence>
<protein>
    <submittedName>
        <fullName evidence="2">Uncharacterized protein</fullName>
    </submittedName>
</protein>
<reference evidence="2" key="1">
    <citation type="submission" date="2020-05" db="EMBL/GenBank/DDBJ databases">
        <authorList>
            <person name="Chiriac C."/>
            <person name="Salcher M."/>
            <person name="Ghai R."/>
            <person name="Kavagutti S V."/>
        </authorList>
    </citation>
    <scope>NUCLEOTIDE SEQUENCE</scope>
</reference>
<dbReference type="EMBL" id="LR797036">
    <property type="protein sequence ID" value="CAB4183249.1"/>
    <property type="molecule type" value="Genomic_DNA"/>
</dbReference>
<evidence type="ECO:0000313" key="1">
    <source>
        <dbReference type="EMBL" id="CAB4183249.1"/>
    </source>
</evidence>
<accession>A0A6J5RNS7</accession>
<organism evidence="2">
    <name type="scientific">uncultured Caudovirales phage</name>
    <dbReference type="NCBI Taxonomy" id="2100421"/>
    <lineage>
        <taxon>Viruses</taxon>
        <taxon>Duplodnaviria</taxon>
        <taxon>Heunggongvirae</taxon>
        <taxon>Uroviricota</taxon>
        <taxon>Caudoviricetes</taxon>
        <taxon>Peduoviridae</taxon>
        <taxon>Maltschvirus</taxon>
        <taxon>Maltschvirus maltsch</taxon>
    </lineage>
</organism>
<proteinExistence type="predicted"/>
<dbReference type="EMBL" id="LR797277">
    <property type="protein sequence ID" value="CAB4199033.1"/>
    <property type="molecule type" value="Genomic_DNA"/>
</dbReference>